<feature type="compositionally biased region" description="Low complexity" evidence="5">
    <location>
        <begin position="218"/>
        <end position="248"/>
    </location>
</feature>
<feature type="region of interest" description="Disordered" evidence="5">
    <location>
        <begin position="171"/>
        <end position="266"/>
    </location>
</feature>
<evidence type="ECO:0000256" key="2">
    <source>
        <dbReference type="ARBA" id="ARBA00022801"/>
    </source>
</evidence>
<dbReference type="InterPro" id="IPR012337">
    <property type="entry name" value="RNaseH-like_sf"/>
</dbReference>
<comment type="caution">
    <text evidence="7">The sequence shown here is derived from an EMBL/GenBank/DDBJ whole genome shotgun (WGS) entry which is preliminary data.</text>
</comment>
<dbReference type="Proteomes" id="UP000815325">
    <property type="component" value="Unassembled WGS sequence"/>
</dbReference>
<name>A0ABQ7G454_DUNSA</name>
<feature type="region of interest" description="Disordered" evidence="5">
    <location>
        <begin position="45"/>
        <end position="105"/>
    </location>
</feature>
<sequence>MHTSFEKHNGLMTPLSRRQLSVAYRIAQALWKHVPMTYGFPSQAGLSTTSEATRSRAAADLSKPVKPKGRPRKNLTSVEPSGSSSSSTQPTSVLHYLPPSKKGERDPLREVIAITPRLQPAALDAPAQVDAVPASIHTHTKAETPAATASAQSAVISAAPWEMWTKDAAPSPALHTQQGNKVSGRNNSKTSNKSSNSSSSSSSSASISGVHSLPSQTSPDSKPSSQGLSSSTSSSTSSSSCSSMPSAPAGHRESHPQPAMLRSNDPLFGGGVATNIGLWELPGMAPGSTPASMQELLHAIQPLPSPQVGILIARMHVPIYKQTNAQTHRVFVCDQENTAHFGFSWDTNCKARVVDVCVIDVATGDRFNTLVDPQAWIDRRAVKIHGISHKTVRGAPRGPHVWLALLLWIYQRCEQTPGGAPALFVAHNAHTDTKAIGVELARAGLLLPNNWAELCSLAMSKELLPDEGNEKHGRRLQDLASLLQVDCSCLQLHRAEVDCDLLIQVVDAMLERRFGKGNHLLQSVALSEDERLSRGVAIKPLSQTKRLYNILSAVRKWNPKQWAVVYSRYAAATRAAGMNPINDEQSSENSSSNKVTKQQVQKAKHVQESEKQQRSGRSRRTGGPDVIGAALPGLVGGVGGHTEAPAVATAGKGKQGGSKGSSLSARQQQQQLEQAPVDLLRAPDFALFDRSKEGSVGLEVQRQQQQQKQLVLQEVEQALREELEADAARLDKLKDLAGQAEQRQPKQQEQQPQQQHMHELLLPESASAHSLSVADPQAITEGHTSDGADGGVVWSTEGLGEQQQQQQQQQDEGVVWSTQGLGEQQWQQQLQQEYEMAGSDRWREADPLADIESAFDEQALSDLSPPSAEPTAFPREGTDQIEAQRDEGSTAIMTDATTATPTIDTTATAVLEQHMAPKERQAAPTKPAKVPPVWSYLREPPYKERMATKKWFTAAQLKKLEQSDLSNLISVLAHYPRAYKAFTPSVQPHLPEQCVEVEATVLESKVTNMRGRGQAVLSMLVQAPLAHPQYPSLHSGSSSSSSSSSTSTSASSGRVGSNNNMGGSDLNSGSGGGEQAGLPTTVISVTKFAAGGVWAGRQLEDLQRKLGSRFVLKTSLEAVYPGEEADCLKWFSKKSLSLHPRPQWRTTGVPDILPGSLQHAQPDHHNKMMQGPGYALEPVYPACTPLKPEDFYSSKPSKAGKDIIGRALGGLGDLSSGVCW</sequence>
<keyword evidence="1" id="KW-0540">Nuclease</keyword>
<keyword evidence="2" id="KW-0378">Hydrolase</keyword>
<reference evidence="7" key="1">
    <citation type="submission" date="2017-08" db="EMBL/GenBank/DDBJ databases">
        <authorList>
            <person name="Polle J.E."/>
            <person name="Barry K."/>
            <person name="Cushman J."/>
            <person name="Schmutz J."/>
            <person name="Tran D."/>
            <person name="Hathwaick L.T."/>
            <person name="Yim W.C."/>
            <person name="Jenkins J."/>
            <person name="Mckie-Krisberg Z.M."/>
            <person name="Prochnik S."/>
            <person name="Lindquist E."/>
            <person name="Dockter R.B."/>
            <person name="Adam C."/>
            <person name="Molina H."/>
            <person name="Bunkerborg J."/>
            <person name="Jin E."/>
            <person name="Buchheim M."/>
            <person name="Magnuson J."/>
        </authorList>
    </citation>
    <scope>NUCLEOTIDE SEQUENCE</scope>
    <source>
        <strain evidence="7">CCAP 19/18</strain>
    </source>
</reference>
<feature type="coiled-coil region" evidence="4">
    <location>
        <begin position="701"/>
        <end position="743"/>
    </location>
</feature>
<gene>
    <name evidence="7" type="ORF">DUNSADRAFT_16171</name>
</gene>
<feature type="domain" description="Exonuclease" evidence="6">
    <location>
        <begin position="329"/>
        <end position="515"/>
    </location>
</feature>
<feature type="compositionally biased region" description="Low complexity" evidence="5">
    <location>
        <begin position="47"/>
        <end position="59"/>
    </location>
</feature>
<dbReference type="SUPFAM" id="SSF53098">
    <property type="entry name" value="Ribonuclease H-like"/>
    <property type="match status" value="1"/>
</dbReference>
<keyword evidence="3" id="KW-0269">Exonuclease</keyword>
<feature type="region of interest" description="Disordered" evidence="5">
    <location>
        <begin position="648"/>
        <end position="671"/>
    </location>
</feature>
<evidence type="ECO:0000259" key="6">
    <source>
        <dbReference type="SMART" id="SM00479"/>
    </source>
</evidence>
<evidence type="ECO:0000256" key="5">
    <source>
        <dbReference type="SAM" id="MobiDB-lite"/>
    </source>
</evidence>
<proteinExistence type="predicted"/>
<feature type="compositionally biased region" description="Low complexity" evidence="5">
    <location>
        <begin position="1035"/>
        <end position="1068"/>
    </location>
</feature>
<protein>
    <recommendedName>
        <fullName evidence="6">Exonuclease domain-containing protein</fullName>
    </recommendedName>
</protein>
<feature type="compositionally biased region" description="Polar residues" evidence="5">
    <location>
        <begin position="174"/>
        <end position="185"/>
    </location>
</feature>
<keyword evidence="8" id="KW-1185">Reference proteome</keyword>
<evidence type="ECO:0000313" key="8">
    <source>
        <dbReference type="Proteomes" id="UP000815325"/>
    </source>
</evidence>
<dbReference type="EMBL" id="MU070167">
    <property type="protein sequence ID" value="KAF5829386.1"/>
    <property type="molecule type" value="Genomic_DNA"/>
</dbReference>
<dbReference type="InterPro" id="IPR013520">
    <property type="entry name" value="Ribonucl_H"/>
</dbReference>
<dbReference type="PANTHER" id="PTHR30231:SF4">
    <property type="entry name" value="PROTEIN NEN2"/>
    <property type="match status" value="1"/>
</dbReference>
<keyword evidence="4" id="KW-0175">Coiled coil</keyword>
<feature type="region of interest" description="Disordered" evidence="5">
    <location>
        <begin position="1030"/>
        <end position="1075"/>
    </location>
</feature>
<feature type="compositionally biased region" description="Low complexity" evidence="5">
    <location>
        <begin position="76"/>
        <end position="93"/>
    </location>
</feature>
<evidence type="ECO:0000313" key="7">
    <source>
        <dbReference type="EMBL" id="KAF5829386.1"/>
    </source>
</evidence>
<evidence type="ECO:0000256" key="3">
    <source>
        <dbReference type="ARBA" id="ARBA00022839"/>
    </source>
</evidence>
<feature type="region of interest" description="Disordered" evidence="5">
    <location>
        <begin position="580"/>
        <end position="634"/>
    </location>
</feature>
<dbReference type="PANTHER" id="PTHR30231">
    <property type="entry name" value="DNA POLYMERASE III SUBUNIT EPSILON"/>
    <property type="match status" value="1"/>
</dbReference>
<feature type="region of interest" description="Disordered" evidence="5">
    <location>
        <begin position="779"/>
        <end position="814"/>
    </location>
</feature>
<dbReference type="Gene3D" id="3.30.420.10">
    <property type="entry name" value="Ribonuclease H-like superfamily/Ribonuclease H"/>
    <property type="match status" value="1"/>
</dbReference>
<feature type="compositionally biased region" description="Low complexity" evidence="5">
    <location>
        <begin position="186"/>
        <end position="208"/>
    </location>
</feature>
<dbReference type="InterPro" id="IPR036397">
    <property type="entry name" value="RNaseH_sf"/>
</dbReference>
<organism evidence="7 8">
    <name type="scientific">Dunaliella salina</name>
    <name type="common">Green alga</name>
    <name type="synonym">Protococcus salinus</name>
    <dbReference type="NCBI Taxonomy" id="3046"/>
    <lineage>
        <taxon>Eukaryota</taxon>
        <taxon>Viridiplantae</taxon>
        <taxon>Chlorophyta</taxon>
        <taxon>core chlorophytes</taxon>
        <taxon>Chlorophyceae</taxon>
        <taxon>CS clade</taxon>
        <taxon>Chlamydomonadales</taxon>
        <taxon>Dunaliellaceae</taxon>
        <taxon>Dunaliella</taxon>
    </lineage>
</organism>
<dbReference type="SMART" id="SM00479">
    <property type="entry name" value="EXOIII"/>
    <property type="match status" value="1"/>
</dbReference>
<evidence type="ECO:0000256" key="1">
    <source>
        <dbReference type="ARBA" id="ARBA00022722"/>
    </source>
</evidence>
<evidence type="ECO:0000256" key="4">
    <source>
        <dbReference type="SAM" id="Coils"/>
    </source>
</evidence>
<accession>A0ABQ7G454</accession>
<dbReference type="CDD" id="cd06127">
    <property type="entry name" value="DEDDh"/>
    <property type="match status" value="1"/>
</dbReference>
<dbReference type="Pfam" id="PF00929">
    <property type="entry name" value="RNase_T"/>
    <property type="match status" value="1"/>
</dbReference>